<keyword evidence="1" id="KW-0227">DNA damage</keyword>
<keyword evidence="1" id="KW-0067">ATP-binding</keyword>
<feature type="domain" description="DNA helicase Pif1-like 2B" evidence="3">
    <location>
        <begin position="173"/>
        <end position="218"/>
    </location>
</feature>
<organism evidence="4 5">
    <name type="scientific">Aromia moschata</name>
    <dbReference type="NCBI Taxonomy" id="1265417"/>
    <lineage>
        <taxon>Eukaryota</taxon>
        <taxon>Metazoa</taxon>
        <taxon>Ecdysozoa</taxon>
        <taxon>Arthropoda</taxon>
        <taxon>Hexapoda</taxon>
        <taxon>Insecta</taxon>
        <taxon>Pterygota</taxon>
        <taxon>Neoptera</taxon>
        <taxon>Endopterygota</taxon>
        <taxon>Coleoptera</taxon>
        <taxon>Polyphaga</taxon>
        <taxon>Cucujiformia</taxon>
        <taxon>Chrysomeloidea</taxon>
        <taxon>Cerambycidae</taxon>
        <taxon>Cerambycinae</taxon>
        <taxon>Callichromatini</taxon>
        <taxon>Aromia</taxon>
    </lineage>
</organism>
<keyword evidence="5" id="KW-1185">Reference proteome</keyword>
<dbReference type="Pfam" id="PF21530">
    <property type="entry name" value="Pif1_2B_dom"/>
    <property type="match status" value="1"/>
</dbReference>
<evidence type="ECO:0000259" key="3">
    <source>
        <dbReference type="Pfam" id="PF21530"/>
    </source>
</evidence>
<dbReference type="InterPro" id="IPR049163">
    <property type="entry name" value="Pif1-like_2B_dom"/>
</dbReference>
<comment type="catalytic activity">
    <reaction evidence="1">
        <text>ATP + H2O = ADP + phosphate + H(+)</text>
        <dbReference type="Rhea" id="RHEA:13065"/>
        <dbReference type="ChEBI" id="CHEBI:15377"/>
        <dbReference type="ChEBI" id="CHEBI:15378"/>
        <dbReference type="ChEBI" id="CHEBI:30616"/>
        <dbReference type="ChEBI" id="CHEBI:43474"/>
        <dbReference type="ChEBI" id="CHEBI:456216"/>
        <dbReference type="EC" id="5.6.2.3"/>
    </reaction>
</comment>
<reference evidence="4" key="1">
    <citation type="journal article" date="2023" name="Insect Mol. Biol.">
        <title>Genome sequencing provides insights into the evolution of gene families encoding plant cell wall-degrading enzymes in longhorned beetles.</title>
        <authorList>
            <person name="Shin N.R."/>
            <person name="Okamura Y."/>
            <person name="Kirsch R."/>
            <person name="Pauchet Y."/>
        </authorList>
    </citation>
    <scope>NUCLEOTIDE SEQUENCE</scope>
    <source>
        <strain evidence="4">AMC_N1</strain>
    </source>
</reference>
<evidence type="ECO:0000313" key="4">
    <source>
        <dbReference type="EMBL" id="KAJ8953502.1"/>
    </source>
</evidence>
<dbReference type="GO" id="GO:0043139">
    <property type="term" value="F:5'-3' DNA helicase activity"/>
    <property type="evidence" value="ECO:0007669"/>
    <property type="project" value="UniProtKB-EC"/>
</dbReference>
<dbReference type="SUPFAM" id="SSF52540">
    <property type="entry name" value="P-loop containing nucleoside triphosphate hydrolases"/>
    <property type="match status" value="1"/>
</dbReference>
<proteinExistence type="inferred from homology"/>
<dbReference type="GO" id="GO:0005524">
    <property type="term" value="F:ATP binding"/>
    <property type="evidence" value="ECO:0007669"/>
    <property type="project" value="UniProtKB-KW"/>
</dbReference>
<name>A0AAV8YRE3_9CUCU</name>
<comment type="similarity">
    <text evidence="1">Belongs to the helicase family.</text>
</comment>
<dbReference type="Pfam" id="PF05970">
    <property type="entry name" value="PIF1"/>
    <property type="match status" value="1"/>
</dbReference>
<dbReference type="PANTHER" id="PTHR10492">
    <property type="match status" value="1"/>
</dbReference>
<dbReference type="InterPro" id="IPR027417">
    <property type="entry name" value="P-loop_NTPase"/>
</dbReference>
<dbReference type="GO" id="GO:0006310">
    <property type="term" value="P:DNA recombination"/>
    <property type="evidence" value="ECO:0007669"/>
    <property type="project" value="UniProtKB-KW"/>
</dbReference>
<dbReference type="GO" id="GO:0016787">
    <property type="term" value="F:hydrolase activity"/>
    <property type="evidence" value="ECO:0007669"/>
    <property type="project" value="UniProtKB-KW"/>
</dbReference>
<dbReference type="GO" id="GO:0006281">
    <property type="term" value="P:DNA repair"/>
    <property type="evidence" value="ECO:0007669"/>
    <property type="project" value="UniProtKB-KW"/>
</dbReference>
<keyword evidence="1" id="KW-0547">Nucleotide-binding</keyword>
<keyword evidence="1" id="KW-0234">DNA repair</keyword>
<feature type="domain" description="DNA helicase Pif1-like DEAD-box helicase" evidence="2">
    <location>
        <begin position="3"/>
        <end position="85"/>
    </location>
</feature>
<evidence type="ECO:0000256" key="1">
    <source>
        <dbReference type="RuleBase" id="RU363044"/>
    </source>
</evidence>
<dbReference type="InterPro" id="IPR010285">
    <property type="entry name" value="DNA_helicase_pif1-like_DEAD"/>
</dbReference>
<dbReference type="Proteomes" id="UP001162162">
    <property type="component" value="Unassembled WGS sequence"/>
</dbReference>
<protein>
    <recommendedName>
        <fullName evidence="1">ATP-dependent DNA helicase</fullName>
        <ecNumber evidence="1">5.6.2.3</ecNumber>
    </recommendedName>
</protein>
<dbReference type="GO" id="GO:0000723">
    <property type="term" value="P:telomere maintenance"/>
    <property type="evidence" value="ECO:0007669"/>
    <property type="project" value="InterPro"/>
</dbReference>
<comment type="caution">
    <text evidence="4">The sequence shown here is derived from an EMBL/GenBank/DDBJ whole genome shotgun (WGS) entry which is preliminary data.</text>
</comment>
<dbReference type="EMBL" id="JAPWTK010000056">
    <property type="protein sequence ID" value="KAJ8953502.1"/>
    <property type="molecule type" value="Genomic_DNA"/>
</dbReference>
<keyword evidence="1" id="KW-0347">Helicase</keyword>
<dbReference type="EC" id="5.6.2.3" evidence="1"/>
<sequence length="360" mass="40859">MVEAALRDVCDDNTPFGHKVVVWAGDFRQKLPVIVDSNRDTVVEECVKTSLNHFRFVRHNLLHNVRAEQDQHDFFRWLLELGNVTLPAFRRTPYGNLKQIPEHCIANSKEELMTFCLGNLDFAFISNKAFLSPLNATCHDINDQAIRKLPGVPKTYTSVDSIDVSEQPDVDVEFLNSLTPSGFPPHRLILKVGAVVVLLRNLIFRQSLCNGTRLLIHVLALNSPNNYWLCLSATPNTVLGLCSIRTELISSPSTVTYVRIQFCNDIDMGTSSRKESGRKKVRLDRAKAYRKLHVAEEKIQVLATQIEENISQIIQKKIKVLSTILVEKRDQKGELSQYLIRHLVELLPSNVQTELLLVKV</sequence>
<comment type="cofactor">
    <cofactor evidence="1">
        <name>Mg(2+)</name>
        <dbReference type="ChEBI" id="CHEBI:18420"/>
    </cofactor>
</comment>
<evidence type="ECO:0000313" key="5">
    <source>
        <dbReference type="Proteomes" id="UP001162162"/>
    </source>
</evidence>
<keyword evidence="1" id="KW-0233">DNA recombination</keyword>
<evidence type="ECO:0000259" key="2">
    <source>
        <dbReference type="Pfam" id="PF05970"/>
    </source>
</evidence>
<keyword evidence="1" id="KW-0378">Hydrolase</keyword>
<dbReference type="AlphaFoldDB" id="A0AAV8YRE3"/>
<gene>
    <name evidence="4" type="ORF">NQ318_023625</name>
</gene>
<accession>A0AAV8YRE3</accession>